<sequence>MSGRSVGGALSTIQRRIERIATVVSARLLMDVRDLGTQTEITGEVEVKKEKPISAPRRRASIDAAVGEEMVMRFEQLSQTDLQGDFEVKEPFTGVDYGTQTEDKKKQRVGDDRDNAVEEMLDLMDIGTAGPLRTALKFLGQLHELALKQGIKGIYSWPRFILNFFVKMFGLQSIAEKHCANFLTTISEESKLSKDHRLKTFLRLASVSEELPPISMSGANVYMAVLEELQKRYRILAAWDRVCQTLLALPFPLFSFLSFVPPLSLQLYCWLPHLLSSHLSSCSHIVSNPPLPSSPLLPFPFFLSTSSAHSPV</sequence>
<accession>A0A7S3DE62</accession>
<protein>
    <submittedName>
        <fullName evidence="1">Uncharacterized protein</fullName>
    </submittedName>
</protein>
<proteinExistence type="predicted"/>
<dbReference type="EMBL" id="HBIB01026613">
    <property type="protein sequence ID" value="CAE0254971.1"/>
    <property type="molecule type" value="Transcribed_RNA"/>
</dbReference>
<dbReference type="AlphaFoldDB" id="A0A7S3DE62"/>
<name>A0A7S3DE62_9EUKA</name>
<reference evidence="1" key="1">
    <citation type="submission" date="2021-01" db="EMBL/GenBank/DDBJ databases">
        <authorList>
            <person name="Corre E."/>
            <person name="Pelletier E."/>
            <person name="Niang G."/>
            <person name="Scheremetjew M."/>
            <person name="Finn R."/>
            <person name="Kale V."/>
            <person name="Holt S."/>
            <person name="Cochrane G."/>
            <person name="Meng A."/>
            <person name="Brown T."/>
            <person name="Cohen L."/>
        </authorList>
    </citation>
    <scope>NUCLEOTIDE SEQUENCE</scope>
    <source>
        <strain evidence="1">NIES-2562</strain>
    </source>
</reference>
<gene>
    <name evidence="1" type="ORF">PBIL07802_LOCUS17222</name>
</gene>
<organism evidence="1">
    <name type="scientific">Palpitomonas bilix</name>
    <dbReference type="NCBI Taxonomy" id="652834"/>
    <lineage>
        <taxon>Eukaryota</taxon>
        <taxon>Eukaryota incertae sedis</taxon>
    </lineage>
</organism>
<evidence type="ECO:0000313" key="1">
    <source>
        <dbReference type="EMBL" id="CAE0254971.1"/>
    </source>
</evidence>